<dbReference type="InterPro" id="IPR036291">
    <property type="entry name" value="NAD(P)-bd_dom_sf"/>
</dbReference>
<dbReference type="RefSeq" id="WP_060928229.1">
    <property type="nucleotide sequence ID" value="NZ_FNSQ01000005.1"/>
</dbReference>
<evidence type="ECO:0000256" key="1">
    <source>
        <dbReference type="ARBA" id="ARBA00007637"/>
    </source>
</evidence>
<dbReference type="PANTHER" id="PTHR42687:SF1">
    <property type="entry name" value="L-THREONINE 3-DEHYDROGENASE, MITOCHONDRIAL"/>
    <property type="match status" value="1"/>
</dbReference>
<dbReference type="Proteomes" id="UP000183750">
    <property type="component" value="Unassembled WGS sequence"/>
</dbReference>
<evidence type="ECO:0000313" key="3">
    <source>
        <dbReference type="EMBL" id="SEB46016.1"/>
    </source>
</evidence>
<dbReference type="OrthoDB" id="9772736at2"/>
<proteinExistence type="inferred from homology"/>
<name>A0A1H4JJG6_9MICO</name>
<dbReference type="GO" id="GO:0006567">
    <property type="term" value="P:L-threonine catabolic process"/>
    <property type="evidence" value="ECO:0007669"/>
    <property type="project" value="TreeGrafter"/>
</dbReference>
<dbReference type="InterPro" id="IPR001509">
    <property type="entry name" value="Epimerase_deHydtase"/>
</dbReference>
<organism evidence="3 4">
    <name type="scientific">Microbacterium hydrocarbonoxydans</name>
    <dbReference type="NCBI Taxonomy" id="273678"/>
    <lineage>
        <taxon>Bacteria</taxon>
        <taxon>Bacillati</taxon>
        <taxon>Actinomycetota</taxon>
        <taxon>Actinomycetes</taxon>
        <taxon>Micrococcales</taxon>
        <taxon>Microbacteriaceae</taxon>
        <taxon>Microbacterium</taxon>
    </lineage>
</organism>
<sequence>MTRDPGRRRVFLTGAAGNWGRAILREFAERADEYQVIALVLPSAKDAAAIRHFEDMENLDVVFGDLTDYAAVERCVRGADIVLHVGAVVSPFADEHPELAHRVNVGSIRNIIRAVRAQPDPGEIGVIGIGTVAETGDRTPPHHWGRVGDPLRVSRFDEYGQSKVVAEKELVDSGLPKWAWLRQTGIFHPGMLEIRDPIMTHSTLGGVMEWVTAEDAARLLVNACDPDIPAEFWRDIHNIGGGAAWRLTNWQLQTMISGAMGVRDVRRWYDRNWFATRNFHGQWYTDSDRLEMLVPFRRDTPSEALARAVATLPGAVRSAGLIPPAIVKHLVLKPLAHKPRGTMDYIRRGDDEGISAFFGSREEWERIGDWSTFWPPRPDRSATLLDHGYDETKHSSEWSSLDYVEAASFRGGESLSPDAVRGDIATPLQWRCAFGHEFAGSPRLVLRAGHWCPDCITDVVGYAKQAERNPFLAQLETLGGDSEPAAADLRASVQSVT</sequence>
<reference evidence="4" key="1">
    <citation type="submission" date="2016-10" db="EMBL/GenBank/DDBJ databases">
        <authorList>
            <person name="Varghese N."/>
            <person name="Submissions S."/>
        </authorList>
    </citation>
    <scope>NUCLEOTIDE SEQUENCE [LARGE SCALE GENOMIC DNA]</scope>
    <source>
        <strain evidence="4">DSM 16089</strain>
    </source>
</reference>
<dbReference type="SUPFAM" id="SSF51735">
    <property type="entry name" value="NAD(P)-binding Rossmann-fold domains"/>
    <property type="match status" value="1"/>
</dbReference>
<feature type="domain" description="NAD-dependent epimerase/dehydratase" evidence="2">
    <location>
        <begin position="10"/>
        <end position="170"/>
    </location>
</feature>
<dbReference type="Pfam" id="PF01370">
    <property type="entry name" value="Epimerase"/>
    <property type="match status" value="1"/>
</dbReference>
<accession>A0A1H4JJG6</accession>
<comment type="similarity">
    <text evidence="1">Belongs to the NAD(P)-dependent epimerase/dehydratase family.</text>
</comment>
<dbReference type="AlphaFoldDB" id="A0A1H4JJG6"/>
<dbReference type="PANTHER" id="PTHR42687">
    <property type="entry name" value="L-THREONINE 3-DEHYDROGENASE"/>
    <property type="match status" value="1"/>
</dbReference>
<dbReference type="Gene3D" id="3.40.50.720">
    <property type="entry name" value="NAD(P)-binding Rossmann-like Domain"/>
    <property type="match status" value="1"/>
</dbReference>
<dbReference type="InterPro" id="IPR051225">
    <property type="entry name" value="NAD(P)_epim/dehydratase"/>
</dbReference>
<dbReference type="EMBL" id="FNSQ01000005">
    <property type="protein sequence ID" value="SEB46016.1"/>
    <property type="molecule type" value="Genomic_DNA"/>
</dbReference>
<evidence type="ECO:0000259" key="2">
    <source>
        <dbReference type="Pfam" id="PF01370"/>
    </source>
</evidence>
<protein>
    <submittedName>
        <fullName evidence="3">Nucleoside-diphosphate-sugar epimerase</fullName>
    </submittedName>
</protein>
<evidence type="ECO:0000313" key="4">
    <source>
        <dbReference type="Proteomes" id="UP000183750"/>
    </source>
</evidence>
<dbReference type="GO" id="GO:0008743">
    <property type="term" value="F:L-threonine 3-dehydrogenase activity"/>
    <property type="evidence" value="ECO:0007669"/>
    <property type="project" value="TreeGrafter"/>
</dbReference>
<keyword evidence="4" id="KW-1185">Reference proteome</keyword>
<gene>
    <name evidence="3" type="ORF">SAMN04489807_0849</name>
</gene>